<keyword evidence="2" id="KW-1185">Reference proteome</keyword>
<evidence type="ECO:0000313" key="1">
    <source>
        <dbReference type="EMBL" id="MRN55001.1"/>
    </source>
</evidence>
<dbReference type="EMBL" id="WJXB01000007">
    <property type="protein sequence ID" value="MRN55001.1"/>
    <property type="molecule type" value="Genomic_DNA"/>
</dbReference>
<dbReference type="Proteomes" id="UP000463051">
    <property type="component" value="Unassembled WGS sequence"/>
</dbReference>
<dbReference type="RefSeq" id="WP_195724391.1">
    <property type="nucleotide sequence ID" value="NZ_WJXB01000007.1"/>
</dbReference>
<comment type="caution">
    <text evidence="1">The sequence shown here is derived from an EMBL/GenBank/DDBJ whole genome shotgun (WGS) entry which is preliminary data.</text>
</comment>
<proteinExistence type="predicted"/>
<sequence length="50" mass="5791">MNVQRNRFFEMVAGTSILPKGDFFCDFNEDFEHDLSAETSGEYGLIVEKR</sequence>
<protein>
    <submittedName>
        <fullName evidence="1">Uncharacterized protein</fullName>
    </submittedName>
</protein>
<evidence type="ECO:0000313" key="2">
    <source>
        <dbReference type="Proteomes" id="UP000463051"/>
    </source>
</evidence>
<organism evidence="1 2">
    <name type="scientific">Paenibacillus monticola</name>
    <dbReference type="NCBI Taxonomy" id="2666075"/>
    <lineage>
        <taxon>Bacteria</taxon>
        <taxon>Bacillati</taxon>
        <taxon>Bacillota</taxon>
        <taxon>Bacilli</taxon>
        <taxon>Bacillales</taxon>
        <taxon>Paenibacillaceae</taxon>
        <taxon>Paenibacillus</taxon>
    </lineage>
</organism>
<name>A0A7X2H7L0_9BACL</name>
<reference evidence="1 2" key="1">
    <citation type="submission" date="2019-11" db="EMBL/GenBank/DDBJ databases">
        <title>Paenibacillus monticola sp. nov., a novel PGPR strain isolated from mountain sample in China.</title>
        <authorList>
            <person name="Zhao Q."/>
            <person name="Li H.-P."/>
            <person name="Zhang J.-L."/>
        </authorList>
    </citation>
    <scope>NUCLEOTIDE SEQUENCE [LARGE SCALE GENOMIC DNA]</scope>
    <source>
        <strain evidence="1 2">LC-T2</strain>
    </source>
</reference>
<gene>
    <name evidence="1" type="ORF">GJB61_18650</name>
</gene>
<accession>A0A7X2H7L0</accession>
<dbReference type="AlphaFoldDB" id="A0A7X2H7L0"/>